<reference evidence="1 2" key="1">
    <citation type="submission" date="2019-03" db="EMBL/GenBank/DDBJ databases">
        <title>First draft genome of Liparis tanakae, snailfish: a comprehensive survey of snailfish specific genes.</title>
        <authorList>
            <person name="Kim W."/>
            <person name="Song I."/>
            <person name="Jeong J.-H."/>
            <person name="Kim D."/>
            <person name="Kim S."/>
            <person name="Ryu S."/>
            <person name="Song J.Y."/>
            <person name="Lee S.K."/>
        </authorList>
    </citation>
    <scope>NUCLEOTIDE SEQUENCE [LARGE SCALE GENOMIC DNA]</scope>
    <source>
        <tissue evidence="1">Muscle</tissue>
    </source>
</reference>
<dbReference type="EMBL" id="SRLO01000021">
    <property type="protein sequence ID" value="TNN85282.1"/>
    <property type="molecule type" value="Genomic_DNA"/>
</dbReference>
<comment type="caution">
    <text evidence="1">The sequence shown here is derived from an EMBL/GenBank/DDBJ whole genome shotgun (WGS) entry which is preliminary data.</text>
</comment>
<organism evidence="1 2">
    <name type="scientific">Liparis tanakae</name>
    <name type="common">Tanaka's snailfish</name>
    <dbReference type="NCBI Taxonomy" id="230148"/>
    <lineage>
        <taxon>Eukaryota</taxon>
        <taxon>Metazoa</taxon>
        <taxon>Chordata</taxon>
        <taxon>Craniata</taxon>
        <taxon>Vertebrata</taxon>
        <taxon>Euteleostomi</taxon>
        <taxon>Actinopterygii</taxon>
        <taxon>Neopterygii</taxon>
        <taxon>Teleostei</taxon>
        <taxon>Neoteleostei</taxon>
        <taxon>Acanthomorphata</taxon>
        <taxon>Eupercaria</taxon>
        <taxon>Perciformes</taxon>
        <taxon>Cottioidei</taxon>
        <taxon>Cottales</taxon>
        <taxon>Liparidae</taxon>
        <taxon>Liparis</taxon>
    </lineage>
</organism>
<name>A0A4Z2J762_9TELE</name>
<dbReference type="AlphaFoldDB" id="A0A4Z2J762"/>
<dbReference type="Proteomes" id="UP000314294">
    <property type="component" value="Unassembled WGS sequence"/>
</dbReference>
<evidence type="ECO:0000313" key="1">
    <source>
        <dbReference type="EMBL" id="TNN85282.1"/>
    </source>
</evidence>
<protein>
    <submittedName>
        <fullName evidence="1">Uncharacterized protein</fullName>
    </submittedName>
</protein>
<keyword evidence="2" id="KW-1185">Reference proteome</keyword>
<evidence type="ECO:0000313" key="2">
    <source>
        <dbReference type="Proteomes" id="UP000314294"/>
    </source>
</evidence>
<sequence length="72" mass="8173">MFTLSLFSGCESVPLEFRPGDPSSSPCFLLGLRGCRGGRLCLQRLWDELKDFSHCRHGCFFSICNGRMHNVF</sequence>
<accession>A0A4Z2J762</accession>
<proteinExistence type="predicted"/>
<gene>
    <name evidence="1" type="ORF">EYF80_004304</name>
</gene>